<name>A0A3A1WMW5_9HYPH</name>
<protein>
    <submittedName>
        <fullName evidence="7">Sugar kinase</fullName>
    </submittedName>
</protein>
<dbReference type="InterPro" id="IPR029056">
    <property type="entry name" value="Ribokinase-like"/>
</dbReference>
<dbReference type="CDD" id="cd01166">
    <property type="entry name" value="KdgK"/>
    <property type="match status" value="1"/>
</dbReference>
<keyword evidence="4 7" id="KW-0418">Kinase</keyword>
<dbReference type="InterPro" id="IPR011611">
    <property type="entry name" value="PfkB_dom"/>
</dbReference>
<dbReference type="InterPro" id="IPR050306">
    <property type="entry name" value="PfkB_Carbo_kinase"/>
</dbReference>
<dbReference type="Proteomes" id="UP000265750">
    <property type="component" value="Unassembled WGS sequence"/>
</dbReference>
<evidence type="ECO:0000256" key="5">
    <source>
        <dbReference type="ARBA" id="ARBA00022840"/>
    </source>
</evidence>
<evidence type="ECO:0000313" key="7">
    <source>
        <dbReference type="EMBL" id="RIX97761.1"/>
    </source>
</evidence>
<keyword evidence="3" id="KW-0547">Nucleotide-binding</keyword>
<evidence type="ECO:0000256" key="4">
    <source>
        <dbReference type="ARBA" id="ARBA00022777"/>
    </source>
</evidence>
<evidence type="ECO:0000256" key="1">
    <source>
        <dbReference type="ARBA" id="ARBA00010688"/>
    </source>
</evidence>
<evidence type="ECO:0000313" key="8">
    <source>
        <dbReference type="Proteomes" id="UP000265750"/>
    </source>
</evidence>
<sequence length="321" mass="32877">MESTGSKTLVTAGEIVVEIMATEVGQTFMEPGSLVGPFPSGAPAIFIDQAARLGQRCGMIAAVGDDDFGALNVRRLELSGVDVSAIARLPGIPTGTAFVRYAADGGRAFVYNIPLSASGHIATTPEATALLARADHFHVMGSSLFSPAVVAVVEDAVRTVKARGGTVSFDPNIRREMLDLAGMREALSSVLASCDLFLPSGAELFLFTRAQDEAGAVAELSDRGIATVVLKKGAEGAVHYHRDGRTAFPAFPVREIDPTGAGDCFGAGFVCAWLRGAPPAECLQVANACGALAVGAKGPMAGTGTLADIRALIAANGEAGS</sequence>
<comment type="caution">
    <text evidence="7">The sequence shown here is derived from an EMBL/GenBank/DDBJ whole genome shotgun (WGS) entry which is preliminary data.</text>
</comment>
<dbReference type="RefSeq" id="WP_119541539.1">
    <property type="nucleotide sequence ID" value="NZ_QYRN01000013.1"/>
</dbReference>
<keyword evidence="8" id="KW-1185">Reference proteome</keyword>
<dbReference type="GO" id="GO:0005524">
    <property type="term" value="F:ATP binding"/>
    <property type="evidence" value="ECO:0007669"/>
    <property type="project" value="UniProtKB-KW"/>
</dbReference>
<comment type="similarity">
    <text evidence="1">Belongs to the carbohydrate kinase PfkB family.</text>
</comment>
<dbReference type="Gene3D" id="3.40.1190.20">
    <property type="match status" value="1"/>
</dbReference>
<evidence type="ECO:0000256" key="2">
    <source>
        <dbReference type="ARBA" id="ARBA00022679"/>
    </source>
</evidence>
<dbReference type="SUPFAM" id="SSF53613">
    <property type="entry name" value="Ribokinase-like"/>
    <property type="match status" value="1"/>
</dbReference>
<feature type="domain" description="Carbohydrate kinase PfkB" evidence="6">
    <location>
        <begin position="38"/>
        <end position="301"/>
    </location>
</feature>
<dbReference type="PROSITE" id="PS00584">
    <property type="entry name" value="PFKB_KINASES_2"/>
    <property type="match status" value="1"/>
</dbReference>
<dbReference type="InterPro" id="IPR002173">
    <property type="entry name" value="Carboh/pur_kinase_PfkB_CS"/>
</dbReference>
<dbReference type="PANTHER" id="PTHR43085:SF1">
    <property type="entry name" value="PSEUDOURIDINE KINASE-RELATED"/>
    <property type="match status" value="1"/>
</dbReference>
<organism evidence="7 8">
    <name type="scientific">Aureimonas flava</name>
    <dbReference type="NCBI Taxonomy" id="2320271"/>
    <lineage>
        <taxon>Bacteria</taxon>
        <taxon>Pseudomonadati</taxon>
        <taxon>Pseudomonadota</taxon>
        <taxon>Alphaproteobacteria</taxon>
        <taxon>Hyphomicrobiales</taxon>
        <taxon>Aurantimonadaceae</taxon>
        <taxon>Aureimonas</taxon>
    </lineage>
</organism>
<dbReference type="EMBL" id="QYRN01000013">
    <property type="protein sequence ID" value="RIX97761.1"/>
    <property type="molecule type" value="Genomic_DNA"/>
</dbReference>
<gene>
    <name evidence="7" type="ORF">D3218_18400</name>
</gene>
<keyword evidence="2" id="KW-0808">Transferase</keyword>
<dbReference type="AlphaFoldDB" id="A0A3A1WMW5"/>
<evidence type="ECO:0000256" key="3">
    <source>
        <dbReference type="ARBA" id="ARBA00022741"/>
    </source>
</evidence>
<dbReference type="PANTHER" id="PTHR43085">
    <property type="entry name" value="HEXOKINASE FAMILY MEMBER"/>
    <property type="match status" value="1"/>
</dbReference>
<proteinExistence type="inferred from homology"/>
<dbReference type="GO" id="GO:0016301">
    <property type="term" value="F:kinase activity"/>
    <property type="evidence" value="ECO:0007669"/>
    <property type="project" value="UniProtKB-KW"/>
</dbReference>
<reference evidence="8" key="1">
    <citation type="submission" date="2018-09" db="EMBL/GenBank/DDBJ databases">
        <authorList>
            <person name="Tuo L."/>
        </authorList>
    </citation>
    <scope>NUCLEOTIDE SEQUENCE [LARGE SCALE GENOMIC DNA]</scope>
    <source>
        <strain evidence="8">M2BS4Y-1</strain>
    </source>
</reference>
<dbReference type="OrthoDB" id="9776822at2"/>
<evidence type="ECO:0000259" key="6">
    <source>
        <dbReference type="Pfam" id="PF00294"/>
    </source>
</evidence>
<dbReference type="Pfam" id="PF00294">
    <property type="entry name" value="PfkB"/>
    <property type="match status" value="1"/>
</dbReference>
<keyword evidence="5" id="KW-0067">ATP-binding</keyword>
<accession>A0A3A1WMW5</accession>